<dbReference type="InterPro" id="IPR039772">
    <property type="entry name" value="Bin3-like"/>
</dbReference>
<dbReference type="PROSITE" id="PS51515">
    <property type="entry name" value="BIN3_SAM"/>
    <property type="match status" value="1"/>
</dbReference>
<name>A0A812PX29_9DINO</name>
<keyword evidence="2" id="KW-0808">Transferase</keyword>
<keyword evidence="2" id="KW-0489">Methyltransferase</keyword>
<dbReference type="EMBL" id="CAJNJA010015713">
    <property type="protein sequence ID" value="CAE7367677.1"/>
    <property type="molecule type" value="Genomic_DNA"/>
</dbReference>
<dbReference type="InterPro" id="IPR029063">
    <property type="entry name" value="SAM-dependent_MTases_sf"/>
</dbReference>
<dbReference type="CDD" id="cd02440">
    <property type="entry name" value="AdoMet_MTases"/>
    <property type="match status" value="1"/>
</dbReference>
<feature type="non-terminal residue" evidence="5">
    <location>
        <position position="1"/>
    </location>
</feature>
<keyword evidence="1 2" id="KW-0949">S-adenosyl-L-methionine</keyword>
<organism evidence="5 6">
    <name type="scientific">Symbiodinium necroappetens</name>
    <dbReference type="NCBI Taxonomy" id="1628268"/>
    <lineage>
        <taxon>Eukaryota</taxon>
        <taxon>Sar</taxon>
        <taxon>Alveolata</taxon>
        <taxon>Dinophyceae</taxon>
        <taxon>Suessiales</taxon>
        <taxon>Symbiodiniaceae</taxon>
        <taxon>Symbiodinium</taxon>
    </lineage>
</organism>
<dbReference type="GO" id="GO:0008171">
    <property type="term" value="F:O-methyltransferase activity"/>
    <property type="evidence" value="ECO:0007669"/>
    <property type="project" value="UniProtKB-UniRule"/>
</dbReference>
<accession>A0A812PX29</accession>
<comment type="caution">
    <text evidence="5">The sequence shown here is derived from an EMBL/GenBank/DDBJ whole genome shotgun (WGS) entry which is preliminary data.</text>
</comment>
<evidence type="ECO:0000313" key="5">
    <source>
        <dbReference type="EMBL" id="CAE7367677.1"/>
    </source>
</evidence>
<dbReference type="PANTHER" id="PTHR12315:SF0">
    <property type="entry name" value="7SK SNRNA METHYLPHOSPHATE CAPPING ENZYME"/>
    <property type="match status" value="1"/>
</dbReference>
<feature type="region of interest" description="Disordered" evidence="3">
    <location>
        <begin position="1"/>
        <end position="22"/>
    </location>
</feature>
<evidence type="ECO:0000256" key="1">
    <source>
        <dbReference type="PROSITE-ProRule" id="PRU00848"/>
    </source>
</evidence>
<reference evidence="5" key="1">
    <citation type="submission" date="2021-02" db="EMBL/GenBank/DDBJ databases">
        <authorList>
            <person name="Dougan E. K."/>
            <person name="Rhodes N."/>
            <person name="Thang M."/>
            <person name="Chan C."/>
        </authorList>
    </citation>
    <scope>NUCLEOTIDE SEQUENCE</scope>
</reference>
<evidence type="ECO:0000256" key="2">
    <source>
        <dbReference type="RuleBase" id="RU367087"/>
    </source>
</evidence>
<dbReference type="GO" id="GO:0040031">
    <property type="term" value="P:snRNA modification"/>
    <property type="evidence" value="ECO:0007669"/>
    <property type="project" value="TreeGrafter"/>
</dbReference>
<dbReference type="GO" id="GO:0017069">
    <property type="term" value="F:snRNA binding"/>
    <property type="evidence" value="ECO:0007669"/>
    <property type="project" value="TreeGrafter"/>
</dbReference>
<sequence length="280" mass="31518">RRRREREREREQRKGRVLGSEGPARAADQILVTAPICRESRARYMFGNYDQYYKQRFDRYATVDPRVQGVLLKAGNIFADKVVLDIGCNTGFITFLVAAMGARQVEGVDIDVTCISRALRYLRWLKQKGYKTLPEEEQAEQVQDAKEGSRAAEDAAKGAAPTDEAAEAKDAEAAAKAPSWYTKQYPVSYVQSRGHIPYHAKPLEAGALQKALASAKVLEKAVPVNLPAAPRPGFPYNIEFRSENVLYTQVEGNRNVQYDVVLLFRLTKWIHINWGDLGIK</sequence>
<dbReference type="Gene3D" id="3.40.50.150">
    <property type="entry name" value="Vaccinia Virus protein VP39"/>
    <property type="match status" value="1"/>
</dbReference>
<gene>
    <name evidence="5" type="primary">mepce</name>
    <name evidence="5" type="ORF">SNEC2469_LOCUS9836</name>
</gene>
<dbReference type="GO" id="GO:0032259">
    <property type="term" value="P:methylation"/>
    <property type="evidence" value="ECO:0007669"/>
    <property type="project" value="UniProtKB-KW"/>
</dbReference>
<keyword evidence="6" id="KW-1185">Reference proteome</keyword>
<dbReference type="AlphaFoldDB" id="A0A812PX29"/>
<evidence type="ECO:0000256" key="3">
    <source>
        <dbReference type="SAM" id="MobiDB-lite"/>
    </source>
</evidence>
<dbReference type="InterPro" id="IPR024160">
    <property type="entry name" value="BIN3_SAM-bd_dom"/>
</dbReference>
<proteinExistence type="inferred from homology"/>
<feature type="compositionally biased region" description="Basic and acidic residues" evidence="3">
    <location>
        <begin position="143"/>
        <end position="156"/>
    </location>
</feature>
<feature type="region of interest" description="Disordered" evidence="3">
    <location>
        <begin position="135"/>
        <end position="169"/>
    </location>
</feature>
<comment type="similarity">
    <text evidence="2">Belongs to the methyltransferase superfamily.</text>
</comment>
<dbReference type="OrthoDB" id="439784at2759"/>
<feature type="domain" description="Bin3-type SAM" evidence="4">
    <location>
        <begin position="64"/>
        <end position="280"/>
    </location>
</feature>
<evidence type="ECO:0000259" key="4">
    <source>
        <dbReference type="PROSITE" id="PS51515"/>
    </source>
</evidence>
<dbReference type="PANTHER" id="PTHR12315">
    <property type="entry name" value="BICOID-INTERACTING PROTEIN RELATED"/>
    <property type="match status" value="1"/>
</dbReference>
<dbReference type="SUPFAM" id="SSF53335">
    <property type="entry name" value="S-adenosyl-L-methionine-dependent methyltransferases"/>
    <property type="match status" value="1"/>
</dbReference>
<dbReference type="Proteomes" id="UP000601435">
    <property type="component" value="Unassembled WGS sequence"/>
</dbReference>
<feature type="non-terminal residue" evidence="5">
    <location>
        <position position="280"/>
    </location>
</feature>
<dbReference type="EC" id="2.1.1.-" evidence="2"/>
<evidence type="ECO:0000313" key="6">
    <source>
        <dbReference type="Proteomes" id="UP000601435"/>
    </source>
</evidence>
<protein>
    <recommendedName>
        <fullName evidence="2">RNA methyltransferase</fullName>
        <ecNumber evidence="2">2.1.1.-</ecNumber>
    </recommendedName>
</protein>
<feature type="compositionally biased region" description="Basic and acidic residues" evidence="3">
    <location>
        <begin position="1"/>
        <end position="14"/>
    </location>
</feature>
<dbReference type="GO" id="GO:0008173">
    <property type="term" value="F:RNA methyltransferase activity"/>
    <property type="evidence" value="ECO:0007669"/>
    <property type="project" value="UniProtKB-UniRule"/>
</dbReference>